<reference evidence="15 16" key="1">
    <citation type="submission" date="2018-05" db="EMBL/GenBank/DDBJ databases">
        <title>Freshwater and sediment microbial communities from various areas in North America, analyzing microbe dynamics in response to fracking.</title>
        <authorList>
            <person name="Lamendella R."/>
        </authorList>
    </citation>
    <scope>NUCLEOTIDE SEQUENCE [LARGE SCALE GENOMIC DNA]</scope>
    <source>
        <strain evidence="15 16">15_TX</strain>
    </source>
</reference>
<feature type="active site" description="Phosphocysteine intermediate; for EIIB activity" evidence="11">
    <location>
        <position position="33"/>
    </location>
</feature>
<proteinExistence type="predicted"/>
<dbReference type="PROSITE" id="PS51098">
    <property type="entry name" value="PTS_EIIB_TYPE_1"/>
    <property type="match status" value="1"/>
</dbReference>
<evidence type="ECO:0000256" key="4">
    <source>
        <dbReference type="ARBA" id="ARBA00022597"/>
    </source>
</evidence>
<dbReference type="PROSITE" id="PS01035">
    <property type="entry name" value="PTS_EIIB_TYPE_1_CYS"/>
    <property type="match status" value="1"/>
</dbReference>
<keyword evidence="6" id="KW-0598">Phosphotransferase system</keyword>
<keyword evidence="2" id="KW-0813">Transport</keyword>
<dbReference type="PANTHER" id="PTHR30175:SF7">
    <property type="entry name" value="NEGATIVE REGULATOR OF SACY ACTIVITY"/>
    <property type="match status" value="1"/>
</dbReference>
<dbReference type="InterPro" id="IPR013013">
    <property type="entry name" value="PTS_EIIC_1"/>
</dbReference>
<feature type="transmembrane region" description="Helical" evidence="12">
    <location>
        <begin position="119"/>
        <end position="139"/>
    </location>
</feature>
<dbReference type="OrthoDB" id="9769191at2"/>
<sequence>MANSNVKFKYQPAVKELIRLIGGKENLQGAAHCATRLRLVLKDNSLADTKAIGQLDYVKGSFVAGDQLQVIFGAGTVNDVYAVFTEEAGISGMSLGDVKQQSAQKQNAFQRGIKALSDVFVEIIPGLLAAALLMGVTGLLSQEGIFGSQSVAEMYPAIAGFNCFISIMSTGIFTILPLLVVYSATKRFGGNPVLGLVLGAIMLHPDLANAYLVGNGTVEPEVISLFGLKVSLVAFQGGIIIALMMGLVVAKLDQFFSRKVPDIIKLFLAPFLTIVVSGFLLFSAIGPFGRLLAGGITAGLMWSVENLGFAGFMLFAGIQQVIVITGLHHVIGAVEAQLIADTGFNFIMPLMSVALMGQGGSVLGYTLALWKNDKAKQIGISAFGSTLFGISEPALFGVNVKYRFPLIMGCIGGAIGGAYVYLTGIKALGFGATAIPGLAIVAAQGSGHIHYVIANVLALAVGMILTAAYFKVKKPNLD</sequence>
<evidence type="ECO:0000256" key="9">
    <source>
        <dbReference type="ARBA" id="ARBA00022989"/>
    </source>
</evidence>
<dbReference type="GO" id="GO:0090589">
    <property type="term" value="F:protein-phosphocysteine-trehalose phosphotransferase system transporter activity"/>
    <property type="evidence" value="ECO:0007669"/>
    <property type="project" value="TreeGrafter"/>
</dbReference>
<protein>
    <submittedName>
        <fullName evidence="15">PTS system sucrose-specific IIB component (Glc family) /PTS system sucrose-specific IIC component (Glc family)</fullName>
    </submittedName>
</protein>
<feature type="transmembrane region" description="Helical" evidence="12">
    <location>
        <begin position="159"/>
        <end position="181"/>
    </location>
</feature>
<evidence type="ECO:0000259" key="14">
    <source>
        <dbReference type="PROSITE" id="PS51103"/>
    </source>
</evidence>
<dbReference type="Proteomes" id="UP000247150">
    <property type="component" value="Unassembled WGS sequence"/>
</dbReference>
<dbReference type="GO" id="GO:0015771">
    <property type="term" value="P:trehalose transport"/>
    <property type="evidence" value="ECO:0007669"/>
    <property type="project" value="TreeGrafter"/>
</dbReference>
<dbReference type="PROSITE" id="PS51103">
    <property type="entry name" value="PTS_EIIC_TYPE_1"/>
    <property type="match status" value="1"/>
</dbReference>
<dbReference type="SUPFAM" id="SSF55604">
    <property type="entry name" value="Glucose permease domain IIB"/>
    <property type="match status" value="1"/>
</dbReference>
<evidence type="ECO:0000256" key="5">
    <source>
        <dbReference type="ARBA" id="ARBA00022679"/>
    </source>
</evidence>
<accession>A0A2V3A8U5</accession>
<feature type="domain" description="PTS EIIB type-1" evidence="13">
    <location>
        <begin position="11"/>
        <end position="94"/>
    </location>
</feature>
<name>A0A2V3A8U5_9BACI</name>
<keyword evidence="4" id="KW-0762">Sugar transport</keyword>
<evidence type="ECO:0000313" key="16">
    <source>
        <dbReference type="Proteomes" id="UP000247150"/>
    </source>
</evidence>
<dbReference type="CDD" id="cd00212">
    <property type="entry name" value="PTS_IIB_glc"/>
    <property type="match status" value="1"/>
</dbReference>
<dbReference type="InterPro" id="IPR050558">
    <property type="entry name" value="PTS_Sugar-Specific_Components"/>
</dbReference>
<evidence type="ECO:0000256" key="3">
    <source>
        <dbReference type="ARBA" id="ARBA00022475"/>
    </source>
</evidence>
<evidence type="ECO:0000313" key="15">
    <source>
        <dbReference type="EMBL" id="PWW32581.1"/>
    </source>
</evidence>
<feature type="transmembrane region" description="Helical" evidence="12">
    <location>
        <begin position="449"/>
        <end position="470"/>
    </location>
</feature>
<feature type="transmembrane region" description="Helical" evidence="12">
    <location>
        <begin position="346"/>
        <end position="368"/>
    </location>
</feature>
<dbReference type="GO" id="GO:0016301">
    <property type="term" value="F:kinase activity"/>
    <property type="evidence" value="ECO:0007669"/>
    <property type="project" value="UniProtKB-KW"/>
</dbReference>
<keyword evidence="3" id="KW-1003">Cell membrane</keyword>
<feature type="domain" description="PTS EIIC type-1" evidence="14">
    <location>
        <begin position="114"/>
        <end position="478"/>
    </location>
</feature>
<feature type="transmembrane region" description="Helical" evidence="12">
    <location>
        <begin position="380"/>
        <end position="398"/>
    </location>
</feature>
<dbReference type="Pfam" id="PF00367">
    <property type="entry name" value="PTS_EIIB"/>
    <property type="match status" value="1"/>
</dbReference>
<comment type="caution">
    <text evidence="15">The sequence shown here is derived from an EMBL/GenBank/DDBJ whole genome shotgun (WGS) entry which is preliminary data.</text>
</comment>
<evidence type="ECO:0000256" key="10">
    <source>
        <dbReference type="ARBA" id="ARBA00023136"/>
    </source>
</evidence>
<dbReference type="RefSeq" id="WP_110063479.1">
    <property type="nucleotide sequence ID" value="NZ_QGTW01000001.1"/>
</dbReference>
<dbReference type="Pfam" id="PF02378">
    <property type="entry name" value="PTS_EIIC"/>
    <property type="match status" value="1"/>
</dbReference>
<dbReference type="InterPro" id="IPR001996">
    <property type="entry name" value="PTS_IIB_1"/>
</dbReference>
<dbReference type="InterPro" id="IPR036878">
    <property type="entry name" value="Glu_permease_IIB"/>
</dbReference>
<organism evidence="15 16">
    <name type="scientific">Cytobacillus oceanisediminis</name>
    <dbReference type="NCBI Taxonomy" id="665099"/>
    <lineage>
        <taxon>Bacteria</taxon>
        <taxon>Bacillati</taxon>
        <taxon>Bacillota</taxon>
        <taxon>Bacilli</taxon>
        <taxon>Bacillales</taxon>
        <taxon>Bacillaceae</taxon>
        <taxon>Cytobacillus</taxon>
    </lineage>
</organism>
<keyword evidence="7 12" id="KW-0812">Transmembrane</keyword>
<keyword evidence="9 12" id="KW-1133">Transmembrane helix</keyword>
<gene>
    <name evidence="15" type="ORF">DFO73_101846</name>
</gene>
<feature type="transmembrane region" description="Helical" evidence="12">
    <location>
        <begin position="233"/>
        <end position="252"/>
    </location>
</feature>
<evidence type="ECO:0000259" key="13">
    <source>
        <dbReference type="PROSITE" id="PS51098"/>
    </source>
</evidence>
<feature type="transmembrane region" description="Helical" evidence="12">
    <location>
        <begin position="193"/>
        <end position="213"/>
    </location>
</feature>
<evidence type="ECO:0000256" key="2">
    <source>
        <dbReference type="ARBA" id="ARBA00022448"/>
    </source>
</evidence>
<feature type="transmembrane region" description="Helical" evidence="12">
    <location>
        <begin position="321"/>
        <end position="340"/>
    </location>
</feature>
<evidence type="ECO:0000256" key="1">
    <source>
        <dbReference type="ARBA" id="ARBA00004651"/>
    </source>
</evidence>
<feature type="transmembrane region" description="Helical" evidence="12">
    <location>
        <begin position="264"/>
        <end position="285"/>
    </location>
</feature>
<dbReference type="NCBIfam" id="TIGR00826">
    <property type="entry name" value="EIIB_glc"/>
    <property type="match status" value="1"/>
</dbReference>
<dbReference type="AlphaFoldDB" id="A0A2V3A8U5"/>
<dbReference type="InterPro" id="IPR003352">
    <property type="entry name" value="PTS_EIIC"/>
</dbReference>
<evidence type="ECO:0000256" key="8">
    <source>
        <dbReference type="ARBA" id="ARBA00022777"/>
    </source>
</evidence>
<keyword evidence="8" id="KW-0418">Kinase</keyword>
<evidence type="ECO:0000256" key="12">
    <source>
        <dbReference type="SAM" id="Phobius"/>
    </source>
</evidence>
<dbReference type="InterPro" id="IPR018113">
    <property type="entry name" value="PTrfase_EIIB_Cys"/>
</dbReference>
<keyword evidence="10 12" id="KW-0472">Membrane</keyword>
<dbReference type="GO" id="GO:0008982">
    <property type="term" value="F:protein-N(PI)-phosphohistidine-sugar phosphotransferase activity"/>
    <property type="evidence" value="ECO:0007669"/>
    <property type="project" value="InterPro"/>
</dbReference>
<evidence type="ECO:0000256" key="6">
    <source>
        <dbReference type="ARBA" id="ARBA00022683"/>
    </source>
</evidence>
<evidence type="ECO:0000256" key="7">
    <source>
        <dbReference type="ARBA" id="ARBA00022692"/>
    </source>
</evidence>
<dbReference type="GO" id="GO:0009401">
    <property type="term" value="P:phosphoenolpyruvate-dependent sugar phosphotransferase system"/>
    <property type="evidence" value="ECO:0007669"/>
    <property type="project" value="UniProtKB-KW"/>
</dbReference>
<evidence type="ECO:0000256" key="11">
    <source>
        <dbReference type="PROSITE-ProRule" id="PRU00421"/>
    </source>
</evidence>
<comment type="subcellular location">
    <subcellularLocation>
        <location evidence="1">Cell membrane</location>
        <topology evidence="1">Multi-pass membrane protein</topology>
    </subcellularLocation>
</comment>
<keyword evidence="5" id="KW-0808">Transferase</keyword>
<dbReference type="GO" id="GO:0005886">
    <property type="term" value="C:plasma membrane"/>
    <property type="evidence" value="ECO:0007669"/>
    <property type="project" value="UniProtKB-SubCell"/>
</dbReference>
<dbReference type="EMBL" id="QGTW01000001">
    <property type="protein sequence ID" value="PWW32581.1"/>
    <property type="molecule type" value="Genomic_DNA"/>
</dbReference>
<dbReference type="Gene3D" id="3.30.1360.60">
    <property type="entry name" value="Glucose permease domain IIB"/>
    <property type="match status" value="1"/>
</dbReference>
<dbReference type="PANTHER" id="PTHR30175">
    <property type="entry name" value="PHOSPHOTRANSFERASE SYSTEM TRANSPORT PROTEIN"/>
    <property type="match status" value="1"/>
</dbReference>